<dbReference type="SUPFAM" id="SSF55200">
    <property type="entry name" value="Translation initiation factor IF3, C-terminal domain"/>
    <property type="match status" value="1"/>
</dbReference>
<keyword evidence="10" id="KW-1185">Reference proteome</keyword>
<comment type="subcellular location">
    <subcellularLocation>
        <location evidence="4 6">Cytoplasm</location>
    </subcellularLocation>
</comment>
<evidence type="ECO:0000256" key="2">
    <source>
        <dbReference type="ARBA" id="ARBA00022540"/>
    </source>
</evidence>
<evidence type="ECO:0000256" key="5">
    <source>
        <dbReference type="NCBIfam" id="TIGR00168"/>
    </source>
</evidence>
<evidence type="ECO:0000313" key="9">
    <source>
        <dbReference type="EMBL" id="ADH85940.1"/>
    </source>
</evidence>
<dbReference type="eggNOG" id="COG0290">
    <property type="taxonomic scope" value="Bacteria"/>
</dbReference>
<comment type="similarity">
    <text evidence="1 4 6">Belongs to the IF-3 family.</text>
</comment>
<dbReference type="OrthoDB" id="9806014at2"/>
<dbReference type="AlphaFoldDB" id="D6Z315"/>
<dbReference type="NCBIfam" id="TIGR00168">
    <property type="entry name" value="infC"/>
    <property type="match status" value="1"/>
</dbReference>
<proteinExistence type="inferred from homology"/>
<dbReference type="HOGENOM" id="CLU_054919_3_2_7"/>
<dbReference type="EMBL" id="CP001940">
    <property type="protein sequence ID" value="ADH85940.1"/>
    <property type="molecule type" value="Genomic_DNA"/>
</dbReference>
<dbReference type="FunFam" id="3.30.110.10:FF:000001">
    <property type="entry name" value="Translation initiation factor IF-3"/>
    <property type="match status" value="1"/>
</dbReference>
<dbReference type="Pfam" id="PF05198">
    <property type="entry name" value="IF3_N"/>
    <property type="match status" value="1"/>
</dbReference>
<dbReference type="RefSeq" id="WP_013163469.1">
    <property type="nucleotide sequence ID" value="NC_014216.1"/>
</dbReference>
<dbReference type="GO" id="GO:0043022">
    <property type="term" value="F:ribosome binding"/>
    <property type="evidence" value="ECO:0007669"/>
    <property type="project" value="UniProtKB-ARBA"/>
</dbReference>
<dbReference type="Gene3D" id="3.10.20.80">
    <property type="entry name" value="Translation initiation factor 3 (IF-3), N-terminal domain"/>
    <property type="match status" value="1"/>
</dbReference>
<dbReference type="InParanoid" id="D6Z315"/>
<keyword evidence="4" id="KW-0963">Cytoplasm</keyword>
<comment type="subunit">
    <text evidence="4 6">Monomer.</text>
</comment>
<dbReference type="SUPFAM" id="SSF54364">
    <property type="entry name" value="Translation initiation factor IF3, N-terminal domain"/>
    <property type="match status" value="1"/>
</dbReference>
<organism evidence="9 10">
    <name type="scientific">Desulfurivibrio alkaliphilus (strain DSM 19089 / UNIQEM U267 / AHT2)</name>
    <dbReference type="NCBI Taxonomy" id="589865"/>
    <lineage>
        <taxon>Bacteria</taxon>
        <taxon>Pseudomonadati</taxon>
        <taxon>Thermodesulfobacteriota</taxon>
        <taxon>Desulfobulbia</taxon>
        <taxon>Desulfobulbales</taxon>
        <taxon>Desulfobulbaceae</taxon>
        <taxon>Desulfurivibrio</taxon>
    </lineage>
</organism>
<dbReference type="InterPro" id="IPR019814">
    <property type="entry name" value="Translation_initiation_fac_3_N"/>
</dbReference>
<dbReference type="PANTHER" id="PTHR10938:SF0">
    <property type="entry name" value="TRANSLATION INITIATION FACTOR IF-3, MITOCHONDRIAL"/>
    <property type="match status" value="1"/>
</dbReference>
<dbReference type="Proteomes" id="UP000001508">
    <property type="component" value="Chromosome"/>
</dbReference>
<dbReference type="PANTHER" id="PTHR10938">
    <property type="entry name" value="TRANSLATION INITIATION FACTOR IF-3"/>
    <property type="match status" value="1"/>
</dbReference>
<dbReference type="GO" id="GO:0003743">
    <property type="term" value="F:translation initiation factor activity"/>
    <property type="evidence" value="ECO:0007669"/>
    <property type="project" value="UniProtKB-UniRule"/>
</dbReference>
<evidence type="ECO:0000259" key="8">
    <source>
        <dbReference type="Pfam" id="PF05198"/>
    </source>
</evidence>
<name>D6Z315_DESAT</name>
<dbReference type="InterPro" id="IPR019813">
    <property type="entry name" value="Translation_initiation_fac3_CS"/>
</dbReference>
<dbReference type="PROSITE" id="PS00938">
    <property type="entry name" value="IF3"/>
    <property type="match status" value="1"/>
</dbReference>
<gene>
    <name evidence="4" type="primary">infC</name>
    <name evidence="9" type="ordered locus">DaAHT2_1244</name>
</gene>
<dbReference type="InterPro" id="IPR001288">
    <property type="entry name" value="Translation_initiation_fac_3"/>
</dbReference>
<dbReference type="InterPro" id="IPR036787">
    <property type="entry name" value="T_IF-3_N_sf"/>
</dbReference>
<dbReference type="InterPro" id="IPR019815">
    <property type="entry name" value="Translation_initiation_fac_3_C"/>
</dbReference>
<evidence type="ECO:0000256" key="4">
    <source>
        <dbReference type="HAMAP-Rule" id="MF_00080"/>
    </source>
</evidence>
<dbReference type="Pfam" id="PF00707">
    <property type="entry name" value="IF3_C"/>
    <property type="match status" value="1"/>
</dbReference>
<sequence length="180" mass="20795">MKGRRKEPEKKEVRARTNQQIRCDEVRLIDEDGSQLGIMTPREALMKAEESGLDLVEVSPTAKPPVCRIMDYGKYRYELSKKQQDAKKKQAVVEVKEIKLRPKTEKHDLDFKIKNIKKFLDQNNKVKVTLRFRGREIVYADTLGVEVLNRIAQELTEVATVLQAPKMEGRQMTMLVGPNK</sequence>
<dbReference type="GO" id="GO:0032790">
    <property type="term" value="P:ribosome disassembly"/>
    <property type="evidence" value="ECO:0007669"/>
    <property type="project" value="TreeGrafter"/>
</dbReference>
<keyword evidence="2 4" id="KW-0396">Initiation factor</keyword>
<dbReference type="GO" id="GO:0005829">
    <property type="term" value="C:cytosol"/>
    <property type="evidence" value="ECO:0007669"/>
    <property type="project" value="TreeGrafter"/>
</dbReference>
<evidence type="ECO:0000256" key="6">
    <source>
        <dbReference type="RuleBase" id="RU000646"/>
    </source>
</evidence>
<dbReference type="FunCoup" id="D6Z315">
    <property type="interactions" value="503"/>
</dbReference>
<accession>D6Z315</accession>
<reference evidence="10" key="1">
    <citation type="submission" date="2010-02" db="EMBL/GenBank/DDBJ databases">
        <title>Complete sequence of Desulfurivibrio alkaliphilus AHT2.</title>
        <authorList>
            <consortium name="US DOE Joint Genome Institute"/>
            <person name="Pitluck S."/>
            <person name="Chertkov O."/>
            <person name="Detter J.C."/>
            <person name="Han C."/>
            <person name="Tapia R."/>
            <person name="Larimer F."/>
            <person name="Land M."/>
            <person name="Hauser L."/>
            <person name="Kyrpides N."/>
            <person name="Mikhailova N."/>
            <person name="Sorokin D.Y."/>
            <person name="Muyzer G."/>
            <person name="Woyke T."/>
        </authorList>
    </citation>
    <scope>NUCLEOTIDE SEQUENCE [LARGE SCALE GENOMIC DNA]</scope>
    <source>
        <strain evidence="10">DSM 19089 / UNIQEM U267 / AHT2</strain>
    </source>
</reference>
<comment type="function">
    <text evidence="4 6">IF-3 binds to the 30S ribosomal subunit and shifts the equilibrium between 70S ribosomes and their 50S and 30S subunits in favor of the free subunits, thus enhancing the availability of 30S subunits on which protein synthesis initiation begins.</text>
</comment>
<evidence type="ECO:0000256" key="1">
    <source>
        <dbReference type="ARBA" id="ARBA00005439"/>
    </source>
</evidence>
<protein>
    <recommendedName>
        <fullName evidence="4 5">Translation initiation factor IF-3</fullName>
    </recommendedName>
</protein>
<dbReference type="InterPro" id="IPR036788">
    <property type="entry name" value="T_IF-3_C_sf"/>
</dbReference>
<dbReference type="KEGG" id="dak:DaAHT2_1244"/>
<dbReference type="STRING" id="589865.DaAHT2_1244"/>
<dbReference type="FunFam" id="3.10.20.80:FF:000001">
    <property type="entry name" value="Translation initiation factor IF-3"/>
    <property type="match status" value="1"/>
</dbReference>
<evidence type="ECO:0000259" key="7">
    <source>
        <dbReference type="Pfam" id="PF00707"/>
    </source>
</evidence>
<evidence type="ECO:0000313" key="10">
    <source>
        <dbReference type="Proteomes" id="UP000001508"/>
    </source>
</evidence>
<feature type="domain" description="Translation initiation factor 3 N-terminal" evidence="8">
    <location>
        <begin position="17"/>
        <end position="86"/>
    </location>
</feature>
<evidence type="ECO:0000256" key="3">
    <source>
        <dbReference type="ARBA" id="ARBA00022917"/>
    </source>
</evidence>
<dbReference type="GO" id="GO:0016020">
    <property type="term" value="C:membrane"/>
    <property type="evidence" value="ECO:0007669"/>
    <property type="project" value="TreeGrafter"/>
</dbReference>
<keyword evidence="3 4" id="KW-0648">Protein biosynthesis</keyword>
<dbReference type="HAMAP" id="MF_00080">
    <property type="entry name" value="IF_3"/>
    <property type="match status" value="1"/>
</dbReference>
<dbReference type="Gene3D" id="3.30.110.10">
    <property type="entry name" value="Translation initiation factor 3 (IF-3), C-terminal domain"/>
    <property type="match status" value="1"/>
</dbReference>
<feature type="domain" description="Translation initiation factor 3 C-terminal" evidence="7">
    <location>
        <begin position="93"/>
        <end position="179"/>
    </location>
</feature>